<evidence type="ECO:0000256" key="2">
    <source>
        <dbReference type="ARBA" id="ARBA00009777"/>
    </source>
</evidence>
<keyword evidence="6" id="KW-0560">Oxidoreductase</keyword>
<dbReference type="PIRSF" id="PIRSF000371">
    <property type="entry name" value="PFL_act_enz"/>
    <property type="match status" value="1"/>
</dbReference>
<dbReference type="InterPro" id="IPR040074">
    <property type="entry name" value="BssD/PflA/YjjW"/>
</dbReference>
<dbReference type="STRING" id="655353.SAMN04488056_10479"/>
<dbReference type="SUPFAM" id="SSF54862">
    <property type="entry name" value="4Fe-4S ferredoxins"/>
    <property type="match status" value="1"/>
</dbReference>
<dbReference type="PANTHER" id="PTHR30352">
    <property type="entry name" value="PYRUVATE FORMATE-LYASE-ACTIVATING ENZYME"/>
    <property type="match status" value="1"/>
</dbReference>
<keyword evidence="12" id="KW-1185">Reference proteome</keyword>
<reference evidence="11 12" key="1">
    <citation type="submission" date="2016-10" db="EMBL/GenBank/DDBJ databases">
        <authorList>
            <person name="de Groot N.N."/>
        </authorList>
    </citation>
    <scope>NUCLEOTIDE SEQUENCE [LARGE SCALE GENOMIC DNA]</scope>
    <source>
        <strain evidence="11 12">CGMCC 1.9157</strain>
    </source>
</reference>
<keyword evidence="8" id="KW-0411">Iron-sulfur</keyword>
<keyword evidence="5" id="KW-0479">Metal-binding</keyword>
<dbReference type="InterPro" id="IPR034457">
    <property type="entry name" value="Organic_radical-activating"/>
</dbReference>
<dbReference type="Pfam" id="PF04055">
    <property type="entry name" value="Radical_SAM"/>
    <property type="match status" value="1"/>
</dbReference>
<dbReference type="PROSITE" id="PS00198">
    <property type="entry name" value="4FE4S_FER_1"/>
    <property type="match status" value="1"/>
</dbReference>
<dbReference type="AlphaFoldDB" id="A0A1I5FKA5"/>
<comment type="cofactor">
    <cofactor evidence="1">
        <name>[4Fe-4S] cluster</name>
        <dbReference type="ChEBI" id="CHEBI:49883"/>
    </cofactor>
</comment>
<dbReference type="GO" id="GO:0016491">
    <property type="term" value="F:oxidoreductase activity"/>
    <property type="evidence" value="ECO:0007669"/>
    <property type="project" value="UniProtKB-KW"/>
</dbReference>
<evidence type="ECO:0000256" key="4">
    <source>
        <dbReference type="ARBA" id="ARBA00022691"/>
    </source>
</evidence>
<keyword evidence="4" id="KW-0949">S-adenosyl-L-methionine</keyword>
<dbReference type="InterPro" id="IPR012839">
    <property type="entry name" value="Organic_radical_activase"/>
</dbReference>
<dbReference type="SFLD" id="SFLDG01066">
    <property type="entry name" value="organic_radical-activating_enz"/>
    <property type="match status" value="1"/>
</dbReference>
<dbReference type="NCBIfam" id="TIGR02494">
    <property type="entry name" value="PFLE_PFLC"/>
    <property type="match status" value="1"/>
</dbReference>
<dbReference type="GO" id="GO:0046872">
    <property type="term" value="F:metal ion binding"/>
    <property type="evidence" value="ECO:0007669"/>
    <property type="project" value="UniProtKB-KW"/>
</dbReference>
<evidence type="ECO:0000256" key="3">
    <source>
        <dbReference type="ARBA" id="ARBA00022485"/>
    </source>
</evidence>
<evidence type="ECO:0000256" key="7">
    <source>
        <dbReference type="ARBA" id="ARBA00023004"/>
    </source>
</evidence>
<dbReference type="SFLD" id="SFLDS00029">
    <property type="entry name" value="Radical_SAM"/>
    <property type="match status" value="1"/>
</dbReference>
<dbReference type="RefSeq" id="WP_090071510.1">
    <property type="nucleotide sequence ID" value="NZ_FOVR01000004.1"/>
</dbReference>
<evidence type="ECO:0000259" key="10">
    <source>
        <dbReference type="PROSITE" id="PS51918"/>
    </source>
</evidence>
<feature type="domain" description="4Fe-4S ferredoxin-type" evidence="9">
    <location>
        <begin position="50"/>
        <end position="79"/>
    </location>
</feature>
<dbReference type="PANTHER" id="PTHR30352:SF4">
    <property type="entry name" value="PYRUVATE FORMATE-LYASE 2-ACTIVATING ENZYME"/>
    <property type="match status" value="1"/>
</dbReference>
<dbReference type="InterPro" id="IPR058240">
    <property type="entry name" value="rSAM_sf"/>
</dbReference>
<protein>
    <submittedName>
        <fullName evidence="11">Glycerol dehydratase, cobalamin-independent, small subunit</fullName>
    </submittedName>
</protein>
<evidence type="ECO:0000256" key="1">
    <source>
        <dbReference type="ARBA" id="ARBA00001966"/>
    </source>
</evidence>
<gene>
    <name evidence="11" type="ORF">SAMN04488056_10479</name>
</gene>
<proteinExistence type="inferred from homology"/>
<dbReference type="GO" id="GO:0051539">
    <property type="term" value="F:4 iron, 4 sulfur cluster binding"/>
    <property type="evidence" value="ECO:0007669"/>
    <property type="project" value="UniProtKB-KW"/>
</dbReference>
<dbReference type="Gene3D" id="3.80.30.10">
    <property type="entry name" value="pyruvate-formate lyase- activating enzyme"/>
    <property type="match status" value="1"/>
</dbReference>
<dbReference type="SFLD" id="SFLDG01118">
    <property type="entry name" value="activating_enzymes__group_2"/>
    <property type="match status" value="1"/>
</dbReference>
<dbReference type="Proteomes" id="UP000199236">
    <property type="component" value="Unassembled WGS sequence"/>
</dbReference>
<keyword evidence="7" id="KW-0408">Iron</keyword>
<feature type="domain" description="Radical SAM core" evidence="10">
    <location>
        <begin position="21"/>
        <end position="301"/>
    </location>
</feature>
<evidence type="ECO:0000313" key="11">
    <source>
        <dbReference type="EMBL" id="SFO24063.1"/>
    </source>
</evidence>
<evidence type="ECO:0000313" key="12">
    <source>
        <dbReference type="Proteomes" id="UP000199236"/>
    </source>
</evidence>
<accession>A0A1I5FKA5</accession>
<comment type="similarity">
    <text evidence="2">Belongs to the organic radical-activating enzymes family.</text>
</comment>
<dbReference type="PROSITE" id="PS51379">
    <property type="entry name" value="4FE4S_FER_2"/>
    <property type="match status" value="2"/>
</dbReference>
<dbReference type="Pfam" id="PF00037">
    <property type="entry name" value="Fer4"/>
    <property type="match status" value="2"/>
</dbReference>
<keyword evidence="3" id="KW-0004">4Fe-4S</keyword>
<dbReference type="InterPro" id="IPR007197">
    <property type="entry name" value="rSAM"/>
</dbReference>
<dbReference type="PROSITE" id="PS51918">
    <property type="entry name" value="RADICAL_SAM"/>
    <property type="match status" value="1"/>
</dbReference>
<sequence>MAPINYDQEGVVFDIQRYSIHDGPGVRTIVFLKGCPLRCRWCSNPESQDPKPELFYKDSSCIHCGKCLPVCPVAALSQDNPGFVDRDKCIRCGACAEACPTDALTRSGKVMTVNQVLQEVRKDATHYRRSGGGITLSGGEPLMQSDFARELLKACHEQGWNTAMETTGFTTPEIIADVMPHVDHALLDIKAIDPAVHMANTGVDNRIILENAIRTAMTSKSVVVRVPVVPGVNDTEQAISDIGNFAKMLPGVETVHLLGYHSYGENKYGLLNRAYPMGDTPDLPKDALPPLKKVIESLGLNCMIGG</sequence>
<dbReference type="InterPro" id="IPR001989">
    <property type="entry name" value="Radical_activat_CS"/>
</dbReference>
<evidence type="ECO:0000256" key="5">
    <source>
        <dbReference type="ARBA" id="ARBA00022723"/>
    </source>
</evidence>
<evidence type="ECO:0000259" key="9">
    <source>
        <dbReference type="PROSITE" id="PS51379"/>
    </source>
</evidence>
<name>A0A1I5FKA5_9HYPH</name>
<dbReference type="SUPFAM" id="SSF102114">
    <property type="entry name" value="Radical SAM enzymes"/>
    <property type="match status" value="1"/>
</dbReference>
<evidence type="ECO:0000256" key="6">
    <source>
        <dbReference type="ARBA" id="ARBA00023002"/>
    </source>
</evidence>
<dbReference type="OrthoDB" id="9792276at2"/>
<dbReference type="InterPro" id="IPR017900">
    <property type="entry name" value="4Fe4S_Fe_S_CS"/>
</dbReference>
<dbReference type="EMBL" id="FOVR01000004">
    <property type="protein sequence ID" value="SFO24063.1"/>
    <property type="molecule type" value="Genomic_DNA"/>
</dbReference>
<dbReference type="PROSITE" id="PS01087">
    <property type="entry name" value="RADICAL_ACTIVATING"/>
    <property type="match status" value="1"/>
</dbReference>
<feature type="domain" description="4Fe-4S ferredoxin-type" evidence="9">
    <location>
        <begin position="80"/>
        <end position="109"/>
    </location>
</feature>
<dbReference type="InterPro" id="IPR017896">
    <property type="entry name" value="4Fe4S_Fe-S-bd"/>
</dbReference>
<organism evidence="11 12">
    <name type="scientific">Cohaesibacter marisflavi</name>
    <dbReference type="NCBI Taxonomy" id="655353"/>
    <lineage>
        <taxon>Bacteria</taxon>
        <taxon>Pseudomonadati</taxon>
        <taxon>Pseudomonadota</taxon>
        <taxon>Alphaproteobacteria</taxon>
        <taxon>Hyphomicrobiales</taxon>
        <taxon>Cohaesibacteraceae</taxon>
    </lineage>
</organism>
<evidence type="ECO:0000256" key="8">
    <source>
        <dbReference type="ARBA" id="ARBA00023014"/>
    </source>
</evidence>
<dbReference type="Gene3D" id="3.30.70.20">
    <property type="match status" value="1"/>
</dbReference>